<dbReference type="Proteomes" id="UP000479710">
    <property type="component" value="Unassembled WGS sequence"/>
</dbReference>
<dbReference type="PANTHER" id="PTHR33085:SF88">
    <property type="entry name" value="OS08G0165000 PROTEIN"/>
    <property type="match status" value="1"/>
</dbReference>
<dbReference type="OrthoDB" id="653929at2759"/>
<dbReference type="EMBL" id="SPHZ02000003">
    <property type="protein sequence ID" value="KAF0925118.1"/>
    <property type="molecule type" value="Genomic_DNA"/>
</dbReference>
<evidence type="ECO:0000313" key="1">
    <source>
        <dbReference type="EMBL" id="KAF0925118.1"/>
    </source>
</evidence>
<sequence>MMMQSTAALGGAAGAHDAVEYGSLPRHELLPSLPQVRPRGAMEFVLLGGNHNMMVAADETGRAVLCDPGEHAVRTLPALPCLKDYSDSLNSATVRDDLYILDTAVASAGSSTTTTTTGAAMLSRRLPSKSTPTRWSATQTSGYPTWAAAPTASTRFLETDEDHRDGPELFVVFTAVEVQPCSAATTTPVGSACSTVATYWTLPFVGLVEYVQEPGLWFGLSPARDSSRSLVLSASDFDSSKPPVLRSLLPLEFTPPDALKPVSTYLVNLGSAKFCIARFFETDEDHRDGKQLFAVFTAVEVERCDDDDAGADGGGLRMLKHRSEMCKLTSGMMYWVL</sequence>
<dbReference type="Pfam" id="PF07893">
    <property type="entry name" value="DUF1668"/>
    <property type="match status" value="2"/>
</dbReference>
<evidence type="ECO:0000313" key="2">
    <source>
        <dbReference type="Proteomes" id="UP000479710"/>
    </source>
</evidence>
<dbReference type="InterPro" id="IPR012871">
    <property type="entry name" value="DUF1668_ORYSA"/>
</dbReference>
<name>A0A6G1EJY5_9ORYZ</name>
<proteinExistence type="predicted"/>
<keyword evidence="2" id="KW-1185">Reference proteome</keyword>
<dbReference type="AlphaFoldDB" id="A0A6G1EJY5"/>
<reference evidence="1 2" key="1">
    <citation type="submission" date="2019-11" db="EMBL/GenBank/DDBJ databases">
        <title>Whole genome sequence of Oryza granulata.</title>
        <authorList>
            <person name="Li W."/>
        </authorList>
    </citation>
    <scope>NUCLEOTIDE SEQUENCE [LARGE SCALE GENOMIC DNA]</scope>
    <source>
        <strain evidence="2">cv. Menghai</strain>
        <tissue evidence="1">Leaf</tissue>
    </source>
</reference>
<protein>
    <submittedName>
        <fullName evidence="1">Uncharacterized protein</fullName>
    </submittedName>
</protein>
<gene>
    <name evidence="1" type="ORF">E2562_015401</name>
</gene>
<dbReference type="PANTHER" id="PTHR33085">
    <property type="entry name" value="OS12G0113100 PROTEIN-RELATED"/>
    <property type="match status" value="1"/>
</dbReference>
<accession>A0A6G1EJY5</accession>
<organism evidence="1 2">
    <name type="scientific">Oryza meyeriana var. granulata</name>
    <dbReference type="NCBI Taxonomy" id="110450"/>
    <lineage>
        <taxon>Eukaryota</taxon>
        <taxon>Viridiplantae</taxon>
        <taxon>Streptophyta</taxon>
        <taxon>Embryophyta</taxon>
        <taxon>Tracheophyta</taxon>
        <taxon>Spermatophyta</taxon>
        <taxon>Magnoliopsida</taxon>
        <taxon>Liliopsida</taxon>
        <taxon>Poales</taxon>
        <taxon>Poaceae</taxon>
        <taxon>BOP clade</taxon>
        <taxon>Oryzoideae</taxon>
        <taxon>Oryzeae</taxon>
        <taxon>Oryzinae</taxon>
        <taxon>Oryza</taxon>
        <taxon>Oryza meyeriana</taxon>
    </lineage>
</organism>
<comment type="caution">
    <text evidence="1">The sequence shown here is derived from an EMBL/GenBank/DDBJ whole genome shotgun (WGS) entry which is preliminary data.</text>
</comment>